<keyword evidence="1" id="KW-0812">Transmembrane</keyword>
<reference evidence="2 3" key="1">
    <citation type="journal article" date="2024" name="G3 (Bethesda)">
        <title>Genome assembly of Hibiscus sabdariffa L. provides insights into metabolisms of medicinal natural products.</title>
        <authorList>
            <person name="Kim T."/>
        </authorList>
    </citation>
    <scope>NUCLEOTIDE SEQUENCE [LARGE SCALE GENOMIC DNA]</scope>
    <source>
        <strain evidence="2">TK-2024</strain>
        <tissue evidence="2">Old leaves</tissue>
    </source>
</reference>
<keyword evidence="1" id="KW-0472">Membrane</keyword>
<evidence type="ECO:0000313" key="2">
    <source>
        <dbReference type="EMBL" id="KAK9026822.1"/>
    </source>
</evidence>
<dbReference type="EMBL" id="JBBPBN010000013">
    <property type="protein sequence ID" value="KAK9026822.1"/>
    <property type="molecule type" value="Genomic_DNA"/>
</dbReference>
<name>A0ABR2SNT3_9ROSI</name>
<gene>
    <name evidence="2" type="ORF">V6N11_039655</name>
</gene>
<accession>A0ABR2SNT3</accession>
<dbReference type="Proteomes" id="UP001396334">
    <property type="component" value="Unassembled WGS sequence"/>
</dbReference>
<protein>
    <submittedName>
        <fullName evidence="2">Uncharacterized protein</fullName>
    </submittedName>
</protein>
<dbReference type="PANTHER" id="PTHR10057:SF6">
    <property type="entry name" value="TRANSLOCATOR PROTEIN HOMOLOG"/>
    <property type="match status" value="1"/>
</dbReference>
<dbReference type="PANTHER" id="PTHR10057">
    <property type="entry name" value="PERIPHERAL-TYPE BENZODIAZEPINE RECEPTOR"/>
    <property type="match status" value="1"/>
</dbReference>
<keyword evidence="3" id="KW-1185">Reference proteome</keyword>
<dbReference type="InterPro" id="IPR004307">
    <property type="entry name" value="TspO_MBR"/>
</dbReference>
<feature type="transmembrane region" description="Helical" evidence="1">
    <location>
        <begin position="33"/>
        <end position="53"/>
    </location>
</feature>
<keyword evidence="1" id="KW-1133">Transmembrane helix</keyword>
<proteinExistence type="predicted"/>
<evidence type="ECO:0000256" key="1">
    <source>
        <dbReference type="SAM" id="Phobius"/>
    </source>
</evidence>
<sequence length="123" mass="14258">MSSETLQIKPQIHHDYQPSWVKQEDKKAQTMKALWSLTVAIVFILSLTLFIIFEFGSVRQHRAMMTKPIWFPPLLLKNLASIWSSFSMSLDVWLVWVDHGFHMNSDALPLYISQVSLSIVLLL</sequence>
<evidence type="ECO:0000313" key="3">
    <source>
        <dbReference type="Proteomes" id="UP001396334"/>
    </source>
</evidence>
<comment type="caution">
    <text evidence="2">The sequence shown here is derived from an EMBL/GenBank/DDBJ whole genome shotgun (WGS) entry which is preliminary data.</text>
</comment>
<organism evidence="2 3">
    <name type="scientific">Hibiscus sabdariffa</name>
    <name type="common">roselle</name>
    <dbReference type="NCBI Taxonomy" id="183260"/>
    <lineage>
        <taxon>Eukaryota</taxon>
        <taxon>Viridiplantae</taxon>
        <taxon>Streptophyta</taxon>
        <taxon>Embryophyta</taxon>
        <taxon>Tracheophyta</taxon>
        <taxon>Spermatophyta</taxon>
        <taxon>Magnoliopsida</taxon>
        <taxon>eudicotyledons</taxon>
        <taxon>Gunneridae</taxon>
        <taxon>Pentapetalae</taxon>
        <taxon>rosids</taxon>
        <taxon>malvids</taxon>
        <taxon>Malvales</taxon>
        <taxon>Malvaceae</taxon>
        <taxon>Malvoideae</taxon>
        <taxon>Hibiscus</taxon>
    </lineage>
</organism>